<organism evidence="1 2">
    <name type="scientific">Araneus ventricosus</name>
    <name type="common">Orbweaver spider</name>
    <name type="synonym">Epeira ventricosa</name>
    <dbReference type="NCBI Taxonomy" id="182803"/>
    <lineage>
        <taxon>Eukaryota</taxon>
        <taxon>Metazoa</taxon>
        <taxon>Ecdysozoa</taxon>
        <taxon>Arthropoda</taxon>
        <taxon>Chelicerata</taxon>
        <taxon>Arachnida</taxon>
        <taxon>Araneae</taxon>
        <taxon>Araneomorphae</taxon>
        <taxon>Entelegynae</taxon>
        <taxon>Araneoidea</taxon>
        <taxon>Araneidae</taxon>
        <taxon>Araneus</taxon>
    </lineage>
</organism>
<gene>
    <name evidence="1" type="ORF">AVEN_237283_1</name>
</gene>
<accession>A0A4Y2DNU2</accession>
<comment type="caution">
    <text evidence="1">The sequence shown here is derived from an EMBL/GenBank/DDBJ whole genome shotgun (WGS) entry which is preliminary data.</text>
</comment>
<dbReference type="AlphaFoldDB" id="A0A4Y2DNU2"/>
<dbReference type="EMBL" id="BGPR01000386">
    <property type="protein sequence ID" value="GBM17295.1"/>
    <property type="molecule type" value="Genomic_DNA"/>
</dbReference>
<dbReference type="Proteomes" id="UP000499080">
    <property type="component" value="Unassembled WGS sequence"/>
</dbReference>
<sequence>MTGWVFFNSLIPRRLFLLAPLKPGLLRRERHKLDSPNLGGHLPHRPTPCYKLRLKLTEMGCGSQVSLDPLYRVYVRSHLRTSLPIKISQPSQTCLHRCYRVIFRPPPSV</sequence>
<proteinExistence type="predicted"/>
<name>A0A4Y2DNU2_ARAVE</name>
<reference evidence="1 2" key="1">
    <citation type="journal article" date="2019" name="Sci. Rep.">
        <title>Orb-weaving spider Araneus ventricosus genome elucidates the spidroin gene catalogue.</title>
        <authorList>
            <person name="Kono N."/>
            <person name="Nakamura H."/>
            <person name="Ohtoshi R."/>
            <person name="Moran D.A.P."/>
            <person name="Shinohara A."/>
            <person name="Yoshida Y."/>
            <person name="Fujiwara M."/>
            <person name="Mori M."/>
            <person name="Tomita M."/>
            <person name="Arakawa K."/>
        </authorList>
    </citation>
    <scope>NUCLEOTIDE SEQUENCE [LARGE SCALE GENOMIC DNA]</scope>
</reference>
<protein>
    <submittedName>
        <fullName evidence="1">Uncharacterized protein</fullName>
    </submittedName>
</protein>
<keyword evidence="2" id="KW-1185">Reference proteome</keyword>
<evidence type="ECO:0000313" key="1">
    <source>
        <dbReference type="EMBL" id="GBM17295.1"/>
    </source>
</evidence>
<evidence type="ECO:0000313" key="2">
    <source>
        <dbReference type="Proteomes" id="UP000499080"/>
    </source>
</evidence>